<dbReference type="InterPro" id="IPR026444">
    <property type="entry name" value="Secre_tail"/>
</dbReference>
<dbReference type="EMBL" id="BAMD01000024">
    <property type="protein sequence ID" value="GAF03475.1"/>
    <property type="molecule type" value="Genomic_DNA"/>
</dbReference>
<dbReference type="PANTHER" id="PTHR36234:SF5">
    <property type="entry name" value="LYSYL ENDOPEPTIDASE"/>
    <property type="match status" value="1"/>
</dbReference>
<dbReference type="Pfam" id="PF13365">
    <property type="entry name" value="Trypsin_2"/>
    <property type="match status" value="1"/>
</dbReference>
<dbReference type="NCBIfam" id="TIGR04183">
    <property type="entry name" value="Por_Secre_tail"/>
    <property type="match status" value="1"/>
</dbReference>
<dbReference type="PROSITE" id="PS00134">
    <property type="entry name" value="TRYPSIN_HIS"/>
    <property type="match status" value="1"/>
</dbReference>
<reference evidence="1 2" key="1">
    <citation type="journal article" date="2014" name="Genome Announc.">
        <title>Draft Genome Sequence of Cytophaga fermentans JCM 21142T, a Facultative Anaerobe Isolated from Marine Mud.</title>
        <authorList>
            <person name="Starns D."/>
            <person name="Oshima K."/>
            <person name="Suda W."/>
            <person name="Iino T."/>
            <person name="Yuki M."/>
            <person name="Inoue J."/>
            <person name="Kitamura K."/>
            <person name="Iida T."/>
            <person name="Darby A."/>
            <person name="Hattori M."/>
            <person name="Ohkuma M."/>
        </authorList>
    </citation>
    <scope>NUCLEOTIDE SEQUENCE [LARGE SCALE GENOMIC DNA]</scope>
    <source>
        <strain evidence="1 2">JCM 21142</strain>
    </source>
</reference>
<sequence length="734" mass="81505">MDQKGNIKWGLWLFLLFNLAFDLQGQVSYGGSPIYKYELSPDLESCAKELHFAASQQQLKSLEQYSKGQALTFAHQYTVNYTPDNSGTWTTLEDGTKVWRLLISSPGAFTINLIFDRYRLPEGGKLFIYNTDYSDMIGAFTSENNMTSGVLPTAPVRGDEVVVEYQEPKDVPFHGELLIGAVNHDFLGFYDLGSLKYGIFGESGSCNEDISCYDADNQLDIRRSVVRMLVGGVDYCTGTMINNTNNDGTPYMITAAHCMKEDAAGSTTLLFFNYESPHCAVIDGSNLQTLGTSSQSITGGETKVLVDSLDIALLKMEERPPAYYRPYYAGWTLSSSPSAPFVSIHHPQGDVKKISTFSGELEASTYNFLSNSPYAQVDNFHWRVSEWTTGATERGSSGCPIFDANNLLVGTLSGGQAYCGNPINDYFTQFYKAWDKNTEENAHFKSWLDPQNLGAQSLEGLDPYADNPFVRISNVETGDDAIDSDVTVDGYLAGHNVMQATMFAEKFTGIKSAIIKGIYMMPCDYKYGSGQTVDVMVWQGSESPQTLLSKKEDISIGSLTKNKEVYLELDDPVEVTGSFFVGYEINYEGSPIDSFALYVSVADSKVNNTMWVYHSSTGWEKAADVYDNSMHYSLWLDVLAESVVYGDTQVVLSEEKELVLYHLPGVKDAIYLNSNQQFVDHVQVIDMGGRVLFTQPINKSGEEIEVTLNDIPAGVYILKIQLEDAWLNKKILVE</sequence>
<dbReference type="SUPFAM" id="SSF50494">
    <property type="entry name" value="Trypsin-like serine proteases"/>
    <property type="match status" value="1"/>
</dbReference>
<dbReference type="PANTHER" id="PTHR36234">
    <property type="entry name" value="LYSYL ENDOPEPTIDASE"/>
    <property type="match status" value="1"/>
</dbReference>
<dbReference type="STRING" id="869213.GCA_000517085_00935"/>
<dbReference type="InterPro" id="IPR018114">
    <property type="entry name" value="TRYPSIN_HIS"/>
</dbReference>
<gene>
    <name evidence="1" type="ORF">JCM21142_52151</name>
</gene>
<name>W7XY16_9BACT</name>
<evidence type="ECO:0000313" key="2">
    <source>
        <dbReference type="Proteomes" id="UP000019402"/>
    </source>
</evidence>
<dbReference type="InterPro" id="IPR009003">
    <property type="entry name" value="Peptidase_S1_PA"/>
</dbReference>
<dbReference type="InterPro" id="IPR043504">
    <property type="entry name" value="Peptidase_S1_PA_chymotrypsin"/>
</dbReference>
<proteinExistence type="predicted"/>
<dbReference type="OrthoDB" id="9342482at2"/>
<accession>W7XY16</accession>
<dbReference type="AlphaFoldDB" id="W7XY16"/>
<keyword evidence="2" id="KW-1185">Reference proteome</keyword>
<keyword evidence="1" id="KW-0378">Hydrolase</keyword>
<dbReference type="GO" id="GO:0006508">
    <property type="term" value="P:proteolysis"/>
    <property type="evidence" value="ECO:0007669"/>
    <property type="project" value="UniProtKB-KW"/>
</dbReference>
<protein>
    <submittedName>
        <fullName evidence="1">Protease 1</fullName>
    </submittedName>
</protein>
<evidence type="ECO:0000313" key="1">
    <source>
        <dbReference type="EMBL" id="GAF03475.1"/>
    </source>
</evidence>
<dbReference type="RefSeq" id="WP_052342994.1">
    <property type="nucleotide sequence ID" value="NZ_BAMD01000024.1"/>
</dbReference>
<dbReference type="Gene3D" id="2.40.10.10">
    <property type="entry name" value="Trypsin-like serine proteases"/>
    <property type="match status" value="2"/>
</dbReference>
<dbReference type="Proteomes" id="UP000019402">
    <property type="component" value="Unassembled WGS sequence"/>
</dbReference>
<dbReference type="eggNOG" id="COG5640">
    <property type="taxonomic scope" value="Bacteria"/>
</dbReference>
<organism evidence="1 2">
    <name type="scientific">Saccharicrinis fermentans DSM 9555 = JCM 21142</name>
    <dbReference type="NCBI Taxonomy" id="869213"/>
    <lineage>
        <taxon>Bacteria</taxon>
        <taxon>Pseudomonadati</taxon>
        <taxon>Bacteroidota</taxon>
        <taxon>Bacteroidia</taxon>
        <taxon>Marinilabiliales</taxon>
        <taxon>Marinilabiliaceae</taxon>
        <taxon>Saccharicrinis</taxon>
    </lineage>
</organism>
<keyword evidence="1" id="KW-0645">Protease</keyword>
<dbReference type="GO" id="GO:0004252">
    <property type="term" value="F:serine-type endopeptidase activity"/>
    <property type="evidence" value="ECO:0007669"/>
    <property type="project" value="InterPro"/>
</dbReference>
<comment type="caution">
    <text evidence="1">The sequence shown here is derived from an EMBL/GenBank/DDBJ whole genome shotgun (WGS) entry which is preliminary data.</text>
</comment>